<evidence type="ECO:0000313" key="2">
    <source>
        <dbReference type="Proteomes" id="UP000029999"/>
    </source>
</evidence>
<dbReference type="STRING" id="392484.LP43_1614"/>
<sequence length="44" mass="5044">MGVNFLPKCHSMLIALYKQSLCKDKTAKEIKTALNCVYVNNQRK</sequence>
<comment type="caution">
    <text evidence="1">The sequence shown here is derived from an EMBL/GenBank/DDBJ whole genome shotgun (WGS) entry which is preliminary data.</text>
</comment>
<dbReference type="AlphaFoldDB" id="A0A0A0BH09"/>
<evidence type="ECO:0000313" key="1">
    <source>
        <dbReference type="EMBL" id="KGM06394.1"/>
    </source>
</evidence>
<protein>
    <submittedName>
        <fullName evidence="1">Uncharacterized protein</fullName>
    </submittedName>
</protein>
<name>A0A0A0BH09_9GAMM</name>
<dbReference type="EMBL" id="JRQD01000004">
    <property type="protein sequence ID" value="KGM06394.1"/>
    <property type="molecule type" value="Genomic_DNA"/>
</dbReference>
<gene>
    <name evidence="1" type="ORF">LP43_1614</name>
</gene>
<reference evidence="1 2" key="1">
    <citation type="submission" date="2014-09" db="EMBL/GenBank/DDBJ databases">
        <authorList>
            <person name="Grob C."/>
            <person name="Taubert M."/>
            <person name="Howat A.M."/>
            <person name="Burns O.J."/>
            <person name="Dixon J.L."/>
            <person name="Chen Y."/>
            <person name="Murrell J.C."/>
        </authorList>
    </citation>
    <scope>NUCLEOTIDE SEQUENCE [LARGE SCALE GENOMIC DNA]</scope>
    <source>
        <strain evidence="1">L4</strain>
    </source>
</reference>
<proteinExistence type="predicted"/>
<dbReference type="Proteomes" id="UP000029999">
    <property type="component" value="Unassembled WGS sequence"/>
</dbReference>
<organism evidence="1 2">
    <name type="scientific">Methylophaga thiooxydans</name>
    <dbReference type="NCBI Taxonomy" id="392484"/>
    <lineage>
        <taxon>Bacteria</taxon>
        <taxon>Pseudomonadati</taxon>
        <taxon>Pseudomonadota</taxon>
        <taxon>Gammaproteobacteria</taxon>
        <taxon>Thiotrichales</taxon>
        <taxon>Piscirickettsiaceae</taxon>
        <taxon>Methylophaga</taxon>
    </lineage>
</organism>
<accession>A0A0A0BH09</accession>